<dbReference type="AlphaFoldDB" id="A0AAV2FTZ8"/>
<dbReference type="EMBL" id="OZ034820">
    <property type="protein sequence ID" value="CAL1401018.1"/>
    <property type="molecule type" value="Genomic_DNA"/>
</dbReference>
<sequence length="100" mass="11431">MLINAWIPSNIPYSAVLVSYANVPVMCSHLQRYQVPPQNFKPGSCNSTIYGSSSASERCIRGILLEQQHIQTRYWRTAPAQDDELAKQLWDFSMKLIKTQ</sequence>
<name>A0AAV2FTZ8_9ROSI</name>
<reference evidence="1 2" key="1">
    <citation type="submission" date="2024-04" db="EMBL/GenBank/DDBJ databases">
        <authorList>
            <person name="Fracassetti M."/>
        </authorList>
    </citation>
    <scope>NUCLEOTIDE SEQUENCE [LARGE SCALE GENOMIC DNA]</scope>
</reference>
<evidence type="ECO:0000313" key="2">
    <source>
        <dbReference type="Proteomes" id="UP001497516"/>
    </source>
</evidence>
<protein>
    <submittedName>
        <fullName evidence="1">Uncharacterized protein</fullName>
    </submittedName>
</protein>
<dbReference type="Proteomes" id="UP001497516">
    <property type="component" value="Chromosome 7"/>
</dbReference>
<proteinExistence type="predicted"/>
<accession>A0AAV2FTZ8</accession>
<keyword evidence="2" id="KW-1185">Reference proteome</keyword>
<gene>
    <name evidence="1" type="ORF">LTRI10_LOCUS41103</name>
</gene>
<evidence type="ECO:0000313" key="1">
    <source>
        <dbReference type="EMBL" id="CAL1401018.1"/>
    </source>
</evidence>
<organism evidence="1 2">
    <name type="scientific">Linum trigynum</name>
    <dbReference type="NCBI Taxonomy" id="586398"/>
    <lineage>
        <taxon>Eukaryota</taxon>
        <taxon>Viridiplantae</taxon>
        <taxon>Streptophyta</taxon>
        <taxon>Embryophyta</taxon>
        <taxon>Tracheophyta</taxon>
        <taxon>Spermatophyta</taxon>
        <taxon>Magnoliopsida</taxon>
        <taxon>eudicotyledons</taxon>
        <taxon>Gunneridae</taxon>
        <taxon>Pentapetalae</taxon>
        <taxon>rosids</taxon>
        <taxon>fabids</taxon>
        <taxon>Malpighiales</taxon>
        <taxon>Linaceae</taxon>
        <taxon>Linum</taxon>
    </lineage>
</organism>